<protein>
    <recommendedName>
        <fullName evidence="3">Secretion system C-terminal sorting domain-containing protein</fullName>
    </recommendedName>
</protein>
<comment type="caution">
    <text evidence="1">The sequence shown here is derived from an EMBL/GenBank/DDBJ whole genome shotgun (WGS) entry which is preliminary data.</text>
</comment>
<evidence type="ECO:0000313" key="1">
    <source>
        <dbReference type="EMBL" id="OYD14949.1"/>
    </source>
</evidence>
<evidence type="ECO:0008006" key="3">
    <source>
        <dbReference type="Google" id="ProtNLM"/>
    </source>
</evidence>
<dbReference type="AlphaFoldDB" id="A0A235BSF6"/>
<evidence type="ECO:0000313" key="2">
    <source>
        <dbReference type="Proteomes" id="UP000215559"/>
    </source>
</evidence>
<organism evidence="1 2">
    <name type="scientific">candidate division WOR-3 bacterium JGI_Cruoil_03_51_56</name>
    <dbReference type="NCBI Taxonomy" id="1973747"/>
    <lineage>
        <taxon>Bacteria</taxon>
        <taxon>Bacteria division WOR-3</taxon>
    </lineage>
</organism>
<gene>
    <name evidence="1" type="ORF">CH330_07120</name>
</gene>
<proteinExistence type="predicted"/>
<dbReference type="EMBL" id="NOZP01000132">
    <property type="protein sequence ID" value="OYD14949.1"/>
    <property type="molecule type" value="Genomic_DNA"/>
</dbReference>
<accession>A0A235BSF6</accession>
<dbReference type="Proteomes" id="UP000215559">
    <property type="component" value="Unassembled WGS sequence"/>
</dbReference>
<dbReference type="InterPro" id="IPR038490">
    <property type="entry name" value="Gingipain_propep_sf"/>
</dbReference>
<dbReference type="Gene3D" id="2.60.40.4070">
    <property type="match status" value="1"/>
</dbReference>
<dbReference type="Gene3D" id="2.60.40.3800">
    <property type="match status" value="1"/>
</dbReference>
<sequence>MLIGILAVAVSASLALGPFEVTLRSSEFTFERENGFIRIKPQSSPVHQNPGHPELPVKYLRYIIPRDMKPDSLSVLELETRNLPGSSVYQIGWTDGNGKVVFEVLAESPGIIKVTCVHSREASESYAQYLPSQTECEVVPTGQGPGGQGEVVEIPLTLECNSSNPAHGAVAFICGIPKSGRVSVLVFDAAGKKVAELFDGELAQGWHRLVWNAEKKVAAGSYWVVLRANGENHTRKLVIGR</sequence>
<reference evidence="1 2" key="1">
    <citation type="submission" date="2017-07" db="EMBL/GenBank/DDBJ databases">
        <title>Recovery of genomes from metagenomes via a dereplication, aggregation, and scoring strategy.</title>
        <authorList>
            <person name="Sieber C.M."/>
            <person name="Probst A.J."/>
            <person name="Sharrar A."/>
            <person name="Thomas B.C."/>
            <person name="Hess M."/>
            <person name="Tringe S.G."/>
            <person name="Banfield J.F."/>
        </authorList>
    </citation>
    <scope>NUCLEOTIDE SEQUENCE [LARGE SCALE GENOMIC DNA]</scope>
    <source>
        <strain evidence="1">JGI_Cruoil_03_51_56</strain>
    </source>
</reference>
<name>A0A235BSF6_UNCW3</name>